<proteinExistence type="predicted"/>
<name>A0ABU0IQD9_9CAUL</name>
<evidence type="ECO:0000256" key="1">
    <source>
        <dbReference type="SAM" id="MobiDB-lite"/>
    </source>
</evidence>
<dbReference type="Proteomes" id="UP001228905">
    <property type="component" value="Unassembled WGS sequence"/>
</dbReference>
<gene>
    <name evidence="2" type="ORF">QO010_002006</name>
</gene>
<feature type="region of interest" description="Disordered" evidence="1">
    <location>
        <begin position="178"/>
        <end position="198"/>
    </location>
</feature>
<comment type="caution">
    <text evidence="2">The sequence shown here is derived from an EMBL/GenBank/DDBJ whole genome shotgun (WGS) entry which is preliminary data.</text>
</comment>
<feature type="compositionally biased region" description="Basic and acidic residues" evidence="1">
    <location>
        <begin position="185"/>
        <end position="198"/>
    </location>
</feature>
<evidence type="ECO:0000313" key="2">
    <source>
        <dbReference type="EMBL" id="MDQ0464225.1"/>
    </source>
</evidence>
<dbReference type="RefSeq" id="WP_307348740.1">
    <property type="nucleotide sequence ID" value="NZ_JAUSVS010000003.1"/>
</dbReference>
<protein>
    <submittedName>
        <fullName evidence="2">Uncharacterized protein</fullName>
    </submittedName>
</protein>
<reference evidence="2 3" key="1">
    <citation type="submission" date="2023-07" db="EMBL/GenBank/DDBJ databases">
        <title>Genomic Encyclopedia of Type Strains, Phase IV (KMG-IV): sequencing the most valuable type-strain genomes for metagenomic binning, comparative biology and taxonomic classification.</title>
        <authorList>
            <person name="Goeker M."/>
        </authorList>
    </citation>
    <scope>NUCLEOTIDE SEQUENCE [LARGE SCALE GENOMIC DNA]</scope>
    <source>
        <strain evidence="2 3">DSM 18695</strain>
    </source>
</reference>
<dbReference type="EMBL" id="JAUSVS010000003">
    <property type="protein sequence ID" value="MDQ0464225.1"/>
    <property type="molecule type" value="Genomic_DNA"/>
</dbReference>
<evidence type="ECO:0000313" key="3">
    <source>
        <dbReference type="Proteomes" id="UP001228905"/>
    </source>
</evidence>
<keyword evidence="3" id="KW-1185">Reference proteome</keyword>
<accession>A0ABU0IQD9</accession>
<sequence>MAGNAPIVLANPKGLYAAAAPFELEPPRDLSDYEAIVRLTRELIGGTTASLEAMQACHDRTGQTFLCLGHGEAMRGYSGMLPMSPRAMPHLWMGQFNALDPDLDLLARPGERVGAWWFWGIATVDHDAARQMIHGLLATRPFTNGLPTFARSATPAGRRIAAERMNFHPMRYPDDDLMWAPPRPLESKPGETELDHAA</sequence>
<organism evidence="2 3">
    <name type="scientific">Caulobacter ginsengisoli</name>
    <dbReference type="NCBI Taxonomy" id="400775"/>
    <lineage>
        <taxon>Bacteria</taxon>
        <taxon>Pseudomonadati</taxon>
        <taxon>Pseudomonadota</taxon>
        <taxon>Alphaproteobacteria</taxon>
        <taxon>Caulobacterales</taxon>
        <taxon>Caulobacteraceae</taxon>
        <taxon>Caulobacter</taxon>
    </lineage>
</organism>